<keyword evidence="7 14" id="KW-0418">Kinase</keyword>
<dbReference type="AlphaFoldDB" id="A0A0M6WAU0"/>
<evidence type="ECO:0000256" key="2">
    <source>
        <dbReference type="ARBA" id="ARBA00022475"/>
    </source>
</evidence>
<dbReference type="Gene3D" id="6.10.340.10">
    <property type="match status" value="1"/>
</dbReference>
<feature type="transmembrane region" description="Helical" evidence="12">
    <location>
        <begin position="20"/>
        <end position="39"/>
    </location>
</feature>
<evidence type="ECO:0000256" key="11">
    <source>
        <dbReference type="ARBA" id="ARBA00023136"/>
    </source>
</evidence>
<keyword evidence="5 12" id="KW-0812">Transmembrane</keyword>
<reference evidence="14" key="1">
    <citation type="journal article" date="2015" name="Front. Microbiol.">
        <title>The vaginal isolate Lactobacillus paracasei LPC-S01 (DSM 26760) is suitable for oral administration.</title>
        <authorList>
            <person name="Balzaretti S."/>
            <person name="Taverniti V."/>
            <person name="Rondini G."/>
            <person name="Marcolegio G."/>
            <person name="Minuzzo M."/>
            <person name="Remagni M.C."/>
            <person name="Fiore W."/>
            <person name="Arioli S."/>
            <person name="Guglielmetti S."/>
        </authorList>
    </citation>
    <scope>NUCLEOTIDE SEQUENCE</scope>
    <source>
        <strain evidence="14">LPC-S01</strain>
    </source>
</reference>
<proteinExistence type="predicted"/>
<dbReference type="GO" id="GO:0005886">
    <property type="term" value="C:plasma membrane"/>
    <property type="evidence" value="ECO:0007669"/>
    <property type="project" value="UniProtKB-SubCell"/>
</dbReference>
<keyword evidence="11 12" id="KW-0472">Membrane</keyword>
<evidence type="ECO:0000256" key="3">
    <source>
        <dbReference type="ARBA" id="ARBA00022553"/>
    </source>
</evidence>
<dbReference type="PROSITE" id="PS50885">
    <property type="entry name" value="HAMP"/>
    <property type="match status" value="1"/>
</dbReference>
<dbReference type="PANTHER" id="PTHR34220">
    <property type="entry name" value="SENSOR HISTIDINE KINASE YPDA"/>
    <property type="match status" value="1"/>
</dbReference>
<evidence type="ECO:0000256" key="6">
    <source>
        <dbReference type="ARBA" id="ARBA00022741"/>
    </source>
</evidence>
<evidence type="ECO:0000256" key="1">
    <source>
        <dbReference type="ARBA" id="ARBA00004651"/>
    </source>
</evidence>
<evidence type="ECO:0000256" key="9">
    <source>
        <dbReference type="ARBA" id="ARBA00022989"/>
    </source>
</evidence>
<dbReference type="Pfam" id="PF06580">
    <property type="entry name" value="His_kinase"/>
    <property type="match status" value="1"/>
</dbReference>
<comment type="subcellular location">
    <subcellularLocation>
        <location evidence="1">Cell membrane</location>
        <topology evidence="1">Multi-pass membrane protein</topology>
    </subcellularLocation>
</comment>
<feature type="transmembrane region" description="Helical" evidence="12">
    <location>
        <begin position="243"/>
        <end position="274"/>
    </location>
</feature>
<dbReference type="InterPro" id="IPR003594">
    <property type="entry name" value="HATPase_dom"/>
</dbReference>
<dbReference type="InterPro" id="IPR050640">
    <property type="entry name" value="Bact_2-comp_sensor_kinase"/>
</dbReference>
<keyword evidence="2" id="KW-1003">Cell membrane</keyword>
<dbReference type="EMBL" id="LN846898">
    <property type="protein sequence ID" value="CRL16823.1"/>
    <property type="molecule type" value="Genomic_DNA"/>
</dbReference>
<evidence type="ECO:0000256" key="10">
    <source>
        <dbReference type="ARBA" id="ARBA00023012"/>
    </source>
</evidence>
<organism evidence="14">
    <name type="scientific">Lacticaseibacillus paracasei</name>
    <name type="common">Lactobacillus paracasei</name>
    <dbReference type="NCBI Taxonomy" id="1597"/>
    <lineage>
        <taxon>Bacteria</taxon>
        <taxon>Bacillati</taxon>
        <taxon>Bacillota</taxon>
        <taxon>Bacilli</taxon>
        <taxon>Lactobacillales</taxon>
        <taxon>Lactobacillaceae</taxon>
        <taxon>Lacticaseibacillus</taxon>
    </lineage>
</organism>
<evidence type="ECO:0000256" key="4">
    <source>
        <dbReference type="ARBA" id="ARBA00022679"/>
    </source>
</evidence>
<keyword evidence="9 12" id="KW-1133">Transmembrane helix</keyword>
<dbReference type="InterPro" id="IPR036890">
    <property type="entry name" value="HATPase_C_sf"/>
</dbReference>
<keyword evidence="8" id="KW-0067">ATP-binding</keyword>
<evidence type="ECO:0000256" key="7">
    <source>
        <dbReference type="ARBA" id="ARBA00022777"/>
    </source>
</evidence>
<evidence type="ECO:0000313" key="14">
    <source>
        <dbReference type="EMBL" id="CRL16823.1"/>
    </source>
</evidence>
<name>A0A0M6WAU0_LACPA</name>
<sequence length="542" mass="61386">MGHSFRSELVKEIRRRFSALAVLLALLLVGVLSGLVFFIQSYQVTADMRTVSRDFNLLASRSQQVLSNLNKRAVPNYLESRDNERVLYQQFYEQSARLSVQPSLLILNAQTQPIFQSDLILNRISLNYVQTVIKRNRPANAFMKVTKGENDQHFLLFFARVPATAGNQYSVLVLNGAAFSGENIKYGSSFTIADNYDNVFATNSTSFILPGFGKMDSEKFAGHFYVNNDDVFLMRRQQLGKNIFLYTFLRSFPLMMLIVFGLVSVASLLGFLIWQANRAANAIGDKTNAAITELVNETSEIREGKQKRIQITTNDEFQYLADSINAMVERQEAMTTQQLQLQKQTNQYELKMLEAQFNPHFLYNTLENIRITIKLDPALAEKLILSLNRVLRYSIDHSGEPTTLEADLDVLEDFLMVNQVRFDKLRYQIAMDPSLANMPVPRLFLLPLIENALKYGMKTRSDLMIVVTCEQLENAVTFTVIDNGGGFSSEKLISDLPPVESETHHGLANSFRRLQMLYPTANMQLSNTDDGGAKVTLHVARA</sequence>
<evidence type="ECO:0000256" key="5">
    <source>
        <dbReference type="ARBA" id="ARBA00022692"/>
    </source>
</evidence>
<dbReference type="GO" id="GO:0005524">
    <property type="term" value="F:ATP binding"/>
    <property type="evidence" value="ECO:0007669"/>
    <property type="project" value="UniProtKB-KW"/>
</dbReference>
<dbReference type="Pfam" id="PF02518">
    <property type="entry name" value="HATPase_c"/>
    <property type="match status" value="1"/>
</dbReference>
<dbReference type="SUPFAM" id="SSF55874">
    <property type="entry name" value="ATPase domain of HSP90 chaperone/DNA topoisomerase II/histidine kinase"/>
    <property type="match status" value="1"/>
</dbReference>
<keyword evidence="6" id="KW-0547">Nucleotide-binding</keyword>
<keyword evidence="10" id="KW-0902">Two-component regulatory system</keyword>
<dbReference type="InterPro" id="IPR010559">
    <property type="entry name" value="Sig_transdc_His_kin_internal"/>
</dbReference>
<dbReference type="InterPro" id="IPR003660">
    <property type="entry name" value="HAMP_dom"/>
</dbReference>
<dbReference type="Gene3D" id="3.30.565.10">
    <property type="entry name" value="Histidine kinase-like ATPase, C-terminal domain"/>
    <property type="match status" value="1"/>
</dbReference>
<evidence type="ECO:0000259" key="13">
    <source>
        <dbReference type="PROSITE" id="PS50885"/>
    </source>
</evidence>
<keyword evidence="4" id="KW-0808">Transferase</keyword>
<accession>A0A0M6WAU0</accession>
<evidence type="ECO:0000256" key="12">
    <source>
        <dbReference type="SAM" id="Phobius"/>
    </source>
</evidence>
<keyword evidence="3" id="KW-0597">Phosphoprotein</keyword>
<protein>
    <submittedName>
        <fullName evidence="14">Two-component sensor kinase</fullName>
    </submittedName>
</protein>
<dbReference type="GO" id="GO:0000155">
    <property type="term" value="F:phosphorelay sensor kinase activity"/>
    <property type="evidence" value="ECO:0007669"/>
    <property type="project" value="InterPro"/>
</dbReference>
<evidence type="ECO:0000256" key="8">
    <source>
        <dbReference type="ARBA" id="ARBA00022840"/>
    </source>
</evidence>
<dbReference type="CDD" id="cd06225">
    <property type="entry name" value="HAMP"/>
    <property type="match status" value="1"/>
</dbReference>
<dbReference type="PANTHER" id="PTHR34220:SF11">
    <property type="entry name" value="SENSOR PROTEIN KINASE HPTS"/>
    <property type="match status" value="1"/>
</dbReference>
<feature type="domain" description="HAMP" evidence="13">
    <location>
        <begin position="285"/>
        <end position="336"/>
    </location>
</feature>